<keyword evidence="1" id="KW-0808">Transferase</keyword>
<name>A0AAU8NGR6_9BACL</name>
<dbReference type="EMBL" id="CP159992">
    <property type="protein sequence ID" value="XCP97036.1"/>
    <property type="molecule type" value="Genomic_DNA"/>
</dbReference>
<proteinExistence type="predicted"/>
<accession>A0AAU8NGR6</accession>
<protein>
    <submittedName>
        <fullName evidence="1">SAM-dependent methyltransferase</fullName>
    </submittedName>
</protein>
<gene>
    <name evidence="1" type="ORF">ABXS70_10175</name>
</gene>
<evidence type="ECO:0000313" key="1">
    <source>
        <dbReference type="EMBL" id="XCP97036.1"/>
    </source>
</evidence>
<organism evidence="1">
    <name type="scientific">Paenibacillus sp. AN1007</name>
    <dbReference type="NCBI Taxonomy" id="3151385"/>
    <lineage>
        <taxon>Bacteria</taxon>
        <taxon>Bacillati</taxon>
        <taxon>Bacillota</taxon>
        <taxon>Bacilli</taxon>
        <taxon>Bacillales</taxon>
        <taxon>Paenibacillaceae</taxon>
        <taxon>Paenibacillus</taxon>
    </lineage>
</organism>
<reference evidence="1" key="1">
    <citation type="submission" date="2024-05" db="EMBL/GenBank/DDBJ databases">
        <title>Draft genome assemblies of 36 bacteria isolated from hibernating arctic ground squirrels.</title>
        <authorList>
            <person name="McKee H."/>
            <person name="Mullen L."/>
            <person name="Drown D.M."/>
            <person name="Duddleston K.N."/>
        </authorList>
    </citation>
    <scope>NUCLEOTIDE SEQUENCE</scope>
    <source>
        <strain evidence="1">AN1007</strain>
    </source>
</reference>
<dbReference type="AlphaFoldDB" id="A0AAU8NGR6"/>
<dbReference type="RefSeq" id="WP_342551329.1">
    <property type="nucleotide sequence ID" value="NZ_CP159992.1"/>
</dbReference>
<sequence length="242" mass="28172">MSRDEQRSVNENEESSLELAQIIFIGRTFEEYMSMFQLTEQELGGRAILDCPGGACSFSSEARKHGAYPAAADIVYHYGIHELETKGLQDIEHTMKQMQTAQGMYVWDRFGSIEGLRQERLRAITACAADMRRHPDHYVPAVLPELPFDDEQFDLTLSAHFLFTYADRFNFDFHVQTLLEMLRVTREELRIFPTVDLTGRRYEHMDELKLLLENKGYCVSEVRTSYEFQRNAHTMLRILKPS</sequence>
<keyword evidence="1" id="KW-0489">Methyltransferase</keyword>
<dbReference type="GO" id="GO:0032259">
    <property type="term" value="P:methylation"/>
    <property type="evidence" value="ECO:0007669"/>
    <property type="project" value="UniProtKB-KW"/>
</dbReference>
<dbReference type="GO" id="GO:0008168">
    <property type="term" value="F:methyltransferase activity"/>
    <property type="evidence" value="ECO:0007669"/>
    <property type="project" value="UniProtKB-KW"/>
</dbReference>